<dbReference type="Gene3D" id="3.40.190.10">
    <property type="entry name" value="Periplasmic binding protein-like II"/>
    <property type="match status" value="1"/>
</dbReference>
<dbReference type="GO" id="GO:0015768">
    <property type="term" value="P:maltose transport"/>
    <property type="evidence" value="ECO:0007669"/>
    <property type="project" value="TreeGrafter"/>
</dbReference>
<dbReference type="GO" id="GO:0042956">
    <property type="term" value="P:maltodextrin transmembrane transport"/>
    <property type="evidence" value="ECO:0007669"/>
    <property type="project" value="TreeGrafter"/>
</dbReference>
<dbReference type="CDD" id="cd13585">
    <property type="entry name" value="PBP2_TMBP_like"/>
    <property type="match status" value="1"/>
</dbReference>
<dbReference type="EMBL" id="FUYF01000003">
    <property type="protein sequence ID" value="SKA79276.1"/>
    <property type="molecule type" value="Genomic_DNA"/>
</dbReference>
<dbReference type="Pfam" id="PF01547">
    <property type="entry name" value="SBP_bac_1"/>
    <property type="match status" value="1"/>
</dbReference>
<keyword evidence="3 4" id="KW-0732">Signal</keyword>
<keyword evidence="6" id="KW-1185">Reference proteome</keyword>
<evidence type="ECO:0000256" key="4">
    <source>
        <dbReference type="SAM" id="SignalP"/>
    </source>
</evidence>
<protein>
    <submittedName>
        <fullName evidence="5">Multiple sugar transport system substrate-binding protein</fullName>
    </submittedName>
</protein>
<dbReference type="PANTHER" id="PTHR30061">
    <property type="entry name" value="MALTOSE-BINDING PERIPLASMIC PROTEIN"/>
    <property type="match status" value="1"/>
</dbReference>
<dbReference type="SUPFAM" id="SSF53850">
    <property type="entry name" value="Periplasmic binding protein-like II"/>
    <property type="match status" value="1"/>
</dbReference>
<evidence type="ECO:0000256" key="1">
    <source>
        <dbReference type="ARBA" id="ARBA00008520"/>
    </source>
</evidence>
<dbReference type="GO" id="GO:1901982">
    <property type="term" value="F:maltose binding"/>
    <property type="evidence" value="ECO:0007669"/>
    <property type="project" value="TreeGrafter"/>
</dbReference>
<sequence>MKKAISYMACSMAAMLALSACGSAASSTSTVASSSDAASTESTAASEASNEPVTITFAQYSGSGDNEQYLQQMVDNYMKENPNVAIDLQTYGYDDYFTQMTAKVSGGQAPDVFELDYQNFVSYAKKGALMPLDDILTKDGIDTSIYNDMALKAFSADGVQYGVPDSFSNVVLIYNKDLFDQAGIDYPTDDWKWEDAMAAAEKIRALGDNIFGYYHPISFNEFYKTVKQNGGSLFNDDFTEFTMDTPENIETLQYMVDMQQKTNVMPTEEQMAGMGDWDLFESGRLGMIVTGIWAFPEYTSNCDFDWDIVVEPGHTQKATHFFSNGYVVSKDSQVADEAVKFITYISSNREATQIRLDAGWELPPVQDEDIIAQYKEKTPPANREAVFKSLDYLVTPPVITQYAELQDIVGQHLSAAAAGTVTPEQALKDMQAECEQKIDLTK</sequence>
<gene>
    <name evidence="5" type="ORF">SAMN02745178_00924</name>
</gene>
<dbReference type="Proteomes" id="UP000190286">
    <property type="component" value="Unassembled WGS sequence"/>
</dbReference>
<reference evidence="5 6" key="1">
    <citation type="submission" date="2017-02" db="EMBL/GenBank/DDBJ databases">
        <authorList>
            <person name="Peterson S.W."/>
        </authorList>
    </citation>
    <scope>NUCLEOTIDE SEQUENCE [LARGE SCALE GENOMIC DNA]</scope>
    <source>
        <strain evidence="5 6">ATCC 27749</strain>
    </source>
</reference>
<evidence type="ECO:0000256" key="2">
    <source>
        <dbReference type="ARBA" id="ARBA00022448"/>
    </source>
</evidence>
<dbReference type="AlphaFoldDB" id="A0A1T4WPM2"/>
<feature type="signal peptide" evidence="4">
    <location>
        <begin position="1"/>
        <end position="25"/>
    </location>
</feature>
<name>A0A1T4WPM2_9FIRM</name>
<organism evidence="5 6">
    <name type="scientific">Gemmiger formicilis</name>
    <dbReference type="NCBI Taxonomy" id="745368"/>
    <lineage>
        <taxon>Bacteria</taxon>
        <taxon>Bacillati</taxon>
        <taxon>Bacillota</taxon>
        <taxon>Clostridia</taxon>
        <taxon>Eubacteriales</taxon>
        <taxon>Gemmiger</taxon>
    </lineage>
</organism>
<dbReference type="STRING" id="745368.SAMN02745178_00924"/>
<dbReference type="OrthoDB" id="362670at2"/>
<proteinExistence type="inferred from homology"/>
<evidence type="ECO:0000313" key="6">
    <source>
        <dbReference type="Proteomes" id="UP000190286"/>
    </source>
</evidence>
<dbReference type="PROSITE" id="PS51257">
    <property type="entry name" value="PROKAR_LIPOPROTEIN"/>
    <property type="match status" value="1"/>
</dbReference>
<comment type="similarity">
    <text evidence="1">Belongs to the bacterial solute-binding protein 1 family.</text>
</comment>
<evidence type="ECO:0000256" key="3">
    <source>
        <dbReference type="ARBA" id="ARBA00022729"/>
    </source>
</evidence>
<keyword evidence="5" id="KW-0762">Sugar transport</keyword>
<evidence type="ECO:0000313" key="5">
    <source>
        <dbReference type="EMBL" id="SKA79276.1"/>
    </source>
</evidence>
<dbReference type="GO" id="GO:0055052">
    <property type="term" value="C:ATP-binding cassette (ABC) transporter complex, substrate-binding subunit-containing"/>
    <property type="evidence" value="ECO:0007669"/>
    <property type="project" value="TreeGrafter"/>
</dbReference>
<feature type="chain" id="PRO_5038397362" evidence="4">
    <location>
        <begin position="26"/>
        <end position="442"/>
    </location>
</feature>
<dbReference type="InterPro" id="IPR006059">
    <property type="entry name" value="SBP"/>
</dbReference>
<dbReference type="PANTHER" id="PTHR30061:SF50">
    <property type="entry name" value="MALTOSE_MALTODEXTRIN-BINDING PERIPLASMIC PROTEIN"/>
    <property type="match status" value="1"/>
</dbReference>
<keyword evidence="2" id="KW-0813">Transport</keyword>
<accession>A0A1T4WPM2</accession>